<proteinExistence type="predicted"/>
<protein>
    <submittedName>
        <fullName evidence="1">Uncharacterized protein</fullName>
    </submittedName>
</protein>
<dbReference type="Proteomes" id="UP001159363">
    <property type="component" value="Chromosome X"/>
</dbReference>
<evidence type="ECO:0000313" key="1">
    <source>
        <dbReference type="EMBL" id="KAJ8887806.1"/>
    </source>
</evidence>
<organism evidence="1 2">
    <name type="scientific">Dryococelus australis</name>
    <dbReference type="NCBI Taxonomy" id="614101"/>
    <lineage>
        <taxon>Eukaryota</taxon>
        <taxon>Metazoa</taxon>
        <taxon>Ecdysozoa</taxon>
        <taxon>Arthropoda</taxon>
        <taxon>Hexapoda</taxon>
        <taxon>Insecta</taxon>
        <taxon>Pterygota</taxon>
        <taxon>Neoptera</taxon>
        <taxon>Polyneoptera</taxon>
        <taxon>Phasmatodea</taxon>
        <taxon>Verophasmatodea</taxon>
        <taxon>Anareolatae</taxon>
        <taxon>Phasmatidae</taxon>
        <taxon>Eurycanthinae</taxon>
        <taxon>Dryococelus</taxon>
    </lineage>
</organism>
<dbReference type="EMBL" id="JARBHB010000004">
    <property type="protein sequence ID" value="KAJ8887806.1"/>
    <property type="molecule type" value="Genomic_DNA"/>
</dbReference>
<accession>A0ABQ9HTU9</accession>
<sequence>MVAMILMIQNCSQLLCHNLIWKLVRLQTELCDNTGEGIFDGRLKKRNIQWENCVGFSCDNASISYIMQGLVHFFLKINPK</sequence>
<name>A0ABQ9HTU9_9NEOP</name>
<comment type="caution">
    <text evidence="1">The sequence shown here is derived from an EMBL/GenBank/DDBJ whole genome shotgun (WGS) entry which is preliminary data.</text>
</comment>
<reference evidence="1 2" key="1">
    <citation type="submission" date="2023-02" db="EMBL/GenBank/DDBJ databases">
        <title>LHISI_Scaffold_Assembly.</title>
        <authorList>
            <person name="Stuart O.P."/>
            <person name="Cleave R."/>
            <person name="Magrath M.J.L."/>
            <person name="Mikheyev A.S."/>
        </authorList>
    </citation>
    <scope>NUCLEOTIDE SEQUENCE [LARGE SCALE GENOMIC DNA]</scope>
    <source>
        <strain evidence="1">Daus_M_001</strain>
        <tissue evidence="1">Leg muscle</tissue>
    </source>
</reference>
<evidence type="ECO:0000313" key="2">
    <source>
        <dbReference type="Proteomes" id="UP001159363"/>
    </source>
</evidence>
<gene>
    <name evidence="1" type="ORF">PR048_014024</name>
</gene>
<keyword evidence="2" id="KW-1185">Reference proteome</keyword>